<proteinExistence type="predicted"/>
<evidence type="ECO:0000259" key="2">
    <source>
        <dbReference type="Pfam" id="PF04235"/>
    </source>
</evidence>
<evidence type="ECO:0000313" key="4">
    <source>
        <dbReference type="Proteomes" id="UP000037660"/>
    </source>
</evidence>
<name>A0A0K8P117_PISS1</name>
<keyword evidence="4" id="KW-1185">Reference proteome</keyword>
<keyword evidence="1" id="KW-0812">Transmembrane</keyword>
<evidence type="ECO:0000256" key="1">
    <source>
        <dbReference type="SAM" id="Phobius"/>
    </source>
</evidence>
<feature type="transmembrane region" description="Helical" evidence="1">
    <location>
        <begin position="367"/>
        <end position="386"/>
    </location>
</feature>
<keyword evidence="1" id="KW-1133">Transmembrane helix</keyword>
<organism evidence="3 4">
    <name type="scientific">Piscinibacter sakaiensis</name>
    <name type="common">Ideonella sakaiensis</name>
    <dbReference type="NCBI Taxonomy" id="1547922"/>
    <lineage>
        <taxon>Bacteria</taxon>
        <taxon>Pseudomonadati</taxon>
        <taxon>Pseudomonadota</taxon>
        <taxon>Betaproteobacteria</taxon>
        <taxon>Burkholderiales</taxon>
        <taxon>Sphaerotilaceae</taxon>
        <taxon>Piscinibacter</taxon>
    </lineage>
</organism>
<feature type="domain" description="DUF418" evidence="2">
    <location>
        <begin position="241"/>
        <end position="404"/>
    </location>
</feature>
<dbReference type="InterPro" id="IPR052529">
    <property type="entry name" value="Bact_Transport_Assoc"/>
</dbReference>
<feature type="transmembrane region" description="Helical" evidence="1">
    <location>
        <begin position="63"/>
        <end position="84"/>
    </location>
</feature>
<gene>
    <name evidence="3" type="ORF">ISF6_1638</name>
</gene>
<feature type="transmembrane region" description="Helical" evidence="1">
    <location>
        <begin position="144"/>
        <end position="166"/>
    </location>
</feature>
<sequence length="415" mass="45297">MTLAADVPAATPATERLLVLDVVRGVALLGILVMNVPAFTSAPPSPWPWLQSLDHAAALLRDVAFAGKFNSMFSMLFGLGFMLQLERLQQREPGRATRIYLRRLAWLLGLGLLHAAVFWNGDVLHMYALLGFGLLWMRRWPDRALFALMGLCLLGPALSQAVRAWLAAGSPGGGTVAPLADAAYAWSAAEVQAYGHGGFVDAVRETLRGFVAGYTTPHELRVHAGFYAQVLTTMVLGLLIGRHGWLQRLERDPALLERLQRTALVLGLLLGLGYAVAHETSQAAGPSVARALAGSAYVLARLALMAFYVLTLVRLLQSAAWRRRLAPFALAGRMPLTNYLLQTALCSLLFYGWGLGLWDRVGPAAELLIAPALYFGLLLPASRWWLARFEQGPFEWAWRRATYGRAAPPLPAPAK</sequence>
<protein>
    <submittedName>
        <fullName evidence="3">Membrane protein, putative</fullName>
    </submittedName>
</protein>
<dbReference type="STRING" id="1547922.ISF6_1638"/>
<keyword evidence="1" id="KW-0472">Membrane</keyword>
<reference evidence="3 4" key="2">
    <citation type="journal article" date="2016" name="Science">
        <title>A bacterium that degrades and assimilates poly(ethylene terephthalate).</title>
        <authorList>
            <person name="Yoshida S."/>
            <person name="Hiraga K."/>
            <person name="Takehana T."/>
            <person name="Taniguchi I."/>
            <person name="Yamaji H."/>
            <person name="Maeda Y."/>
            <person name="Toyohara K."/>
            <person name="Miyamoto K."/>
            <person name="Kimura Y."/>
            <person name="Oda K."/>
        </authorList>
    </citation>
    <scope>NUCLEOTIDE SEQUENCE [LARGE SCALE GENOMIC DNA]</scope>
    <source>
        <strain evidence="4">NBRC 110686 / TISTR 2288 / 201-F6</strain>
    </source>
</reference>
<dbReference type="PANTHER" id="PTHR30590">
    <property type="entry name" value="INNER MEMBRANE PROTEIN"/>
    <property type="match status" value="1"/>
</dbReference>
<dbReference type="OrthoDB" id="9807744at2"/>
<dbReference type="PANTHER" id="PTHR30590:SF2">
    <property type="entry name" value="INNER MEMBRANE PROTEIN"/>
    <property type="match status" value="1"/>
</dbReference>
<feature type="transmembrane region" description="Helical" evidence="1">
    <location>
        <begin position="298"/>
        <end position="316"/>
    </location>
</feature>
<dbReference type="Proteomes" id="UP000037660">
    <property type="component" value="Unassembled WGS sequence"/>
</dbReference>
<feature type="transmembrane region" description="Helical" evidence="1">
    <location>
        <begin position="104"/>
        <end position="137"/>
    </location>
</feature>
<dbReference type="AlphaFoldDB" id="A0A0K8P117"/>
<feature type="transmembrane region" description="Helical" evidence="1">
    <location>
        <begin position="262"/>
        <end position="278"/>
    </location>
</feature>
<comment type="caution">
    <text evidence="3">The sequence shown here is derived from an EMBL/GenBank/DDBJ whole genome shotgun (WGS) entry which is preliminary data.</text>
</comment>
<reference evidence="4" key="1">
    <citation type="submission" date="2015-07" db="EMBL/GenBank/DDBJ databases">
        <title>Discovery of a poly(ethylene terephthalate assimilation.</title>
        <authorList>
            <person name="Yoshida S."/>
            <person name="Hiraga K."/>
            <person name="Takehana T."/>
            <person name="Taniguchi I."/>
            <person name="Yamaji H."/>
            <person name="Maeda Y."/>
            <person name="Toyohara K."/>
            <person name="Miyamoto K."/>
            <person name="Kimura Y."/>
            <person name="Oda K."/>
        </authorList>
    </citation>
    <scope>NUCLEOTIDE SEQUENCE [LARGE SCALE GENOMIC DNA]</scope>
    <source>
        <strain evidence="4">NBRC 110686 / TISTR 2288 / 201-F6</strain>
    </source>
</reference>
<feature type="transmembrane region" description="Helical" evidence="1">
    <location>
        <begin position="336"/>
        <end position="355"/>
    </location>
</feature>
<dbReference type="RefSeq" id="WP_054019897.1">
    <property type="nucleotide sequence ID" value="NZ_BBYR01000029.1"/>
</dbReference>
<feature type="transmembrane region" description="Helical" evidence="1">
    <location>
        <begin position="224"/>
        <end position="241"/>
    </location>
</feature>
<feature type="transmembrane region" description="Helical" evidence="1">
    <location>
        <begin position="22"/>
        <end position="42"/>
    </location>
</feature>
<evidence type="ECO:0000313" key="3">
    <source>
        <dbReference type="EMBL" id="GAP35865.1"/>
    </source>
</evidence>
<dbReference type="Pfam" id="PF04235">
    <property type="entry name" value="DUF418"/>
    <property type="match status" value="1"/>
</dbReference>
<dbReference type="EMBL" id="BBYR01000029">
    <property type="protein sequence ID" value="GAP35865.1"/>
    <property type="molecule type" value="Genomic_DNA"/>
</dbReference>
<accession>A0A0K8P117</accession>
<dbReference type="InterPro" id="IPR007349">
    <property type="entry name" value="DUF418"/>
</dbReference>